<dbReference type="PANTHER" id="PTHR13748:SF62">
    <property type="entry name" value="COBW DOMAIN-CONTAINING PROTEIN"/>
    <property type="match status" value="1"/>
</dbReference>
<evidence type="ECO:0000256" key="1">
    <source>
        <dbReference type="ARBA" id="ARBA00022741"/>
    </source>
</evidence>
<dbReference type="SMART" id="SM00833">
    <property type="entry name" value="CobW_C"/>
    <property type="match status" value="1"/>
</dbReference>
<evidence type="ECO:0000256" key="2">
    <source>
        <dbReference type="ARBA" id="ARBA00022801"/>
    </source>
</evidence>
<dbReference type="SUPFAM" id="SSF52540">
    <property type="entry name" value="P-loop containing nucleoside triphosphate hydrolases"/>
    <property type="match status" value="1"/>
</dbReference>
<comment type="catalytic activity">
    <reaction evidence="5">
        <text>GTP + H2O = GDP + phosphate + H(+)</text>
        <dbReference type="Rhea" id="RHEA:19669"/>
        <dbReference type="ChEBI" id="CHEBI:15377"/>
        <dbReference type="ChEBI" id="CHEBI:15378"/>
        <dbReference type="ChEBI" id="CHEBI:37565"/>
        <dbReference type="ChEBI" id="CHEBI:43474"/>
        <dbReference type="ChEBI" id="CHEBI:58189"/>
    </reaction>
    <physiologicalReaction direction="left-to-right" evidence="5">
        <dbReference type="Rhea" id="RHEA:19670"/>
    </physiologicalReaction>
</comment>
<evidence type="ECO:0000259" key="6">
    <source>
        <dbReference type="SMART" id="SM00833"/>
    </source>
</evidence>
<dbReference type="Proteomes" id="UP001148125">
    <property type="component" value="Unassembled WGS sequence"/>
</dbReference>
<dbReference type="InterPro" id="IPR051316">
    <property type="entry name" value="Zinc-reg_GTPase_activator"/>
</dbReference>
<dbReference type="InterPro" id="IPR027417">
    <property type="entry name" value="P-loop_NTPase"/>
</dbReference>
<keyword evidence="2" id="KW-0378">Hydrolase</keyword>
<dbReference type="InterPro" id="IPR011629">
    <property type="entry name" value="CobW-like_C"/>
</dbReference>
<evidence type="ECO:0000256" key="4">
    <source>
        <dbReference type="ARBA" id="ARBA00034320"/>
    </source>
</evidence>
<feature type="domain" description="CobW C-terminal" evidence="6">
    <location>
        <begin position="218"/>
        <end position="302"/>
    </location>
</feature>
<evidence type="ECO:0000256" key="5">
    <source>
        <dbReference type="ARBA" id="ARBA00049117"/>
    </source>
</evidence>
<name>A0ABT5VBE0_9BACI</name>
<protein>
    <submittedName>
        <fullName evidence="7">GTP-binding protein</fullName>
    </submittedName>
</protein>
<dbReference type="InterPro" id="IPR003495">
    <property type="entry name" value="CobW/HypB/UreG_nucleotide-bd"/>
</dbReference>
<evidence type="ECO:0000313" key="7">
    <source>
        <dbReference type="EMBL" id="MDE5412763.1"/>
    </source>
</evidence>
<dbReference type="PANTHER" id="PTHR13748">
    <property type="entry name" value="COBW-RELATED"/>
    <property type="match status" value="1"/>
</dbReference>
<dbReference type="EMBL" id="JAOTPO010000003">
    <property type="protein sequence ID" value="MDE5412763.1"/>
    <property type="molecule type" value="Genomic_DNA"/>
</dbReference>
<proteinExistence type="inferred from homology"/>
<evidence type="ECO:0000256" key="3">
    <source>
        <dbReference type="ARBA" id="ARBA00023186"/>
    </source>
</evidence>
<evidence type="ECO:0000313" key="8">
    <source>
        <dbReference type="Proteomes" id="UP001148125"/>
    </source>
</evidence>
<comment type="similarity">
    <text evidence="4">Belongs to the SIMIBI class G3E GTPase family. ZNG1 subfamily.</text>
</comment>
<dbReference type="Pfam" id="PF07683">
    <property type="entry name" value="CobW_C"/>
    <property type="match status" value="1"/>
</dbReference>
<dbReference type="Pfam" id="PF02492">
    <property type="entry name" value="cobW"/>
    <property type="match status" value="1"/>
</dbReference>
<gene>
    <name evidence="7" type="ORF">N7Z68_05155</name>
</gene>
<keyword evidence="3" id="KW-0143">Chaperone</keyword>
<organism evidence="7 8">
    <name type="scientific">Alkalihalobacterium chitinilyticum</name>
    <dbReference type="NCBI Taxonomy" id="2980103"/>
    <lineage>
        <taxon>Bacteria</taxon>
        <taxon>Bacillati</taxon>
        <taxon>Bacillota</taxon>
        <taxon>Bacilli</taxon>
        <taxon>Bacillales</taxon>
        <taxon>Bacillaceae</taxon>
        <taxon>Alkalihalobacterium</taxon>
    </lineage>
</organism>
<comment type="caution">
    <text evidence="7">The sequence shown here is derived from an EMBL/GenBank/DDBJ whole genome shotgun (WGS) entry which is preliminary data.</text>
</comment>
<dbReference type="Gene3D" id="3.40.50.300">
    <property type="entry name" value="P-loop containing nucleotide triphosphate hydrolases"/>
    <property type="match status" value="1"/>
</dbReference>
<dbReference type="Gene3D" id="3.30.1220.10">
    <property type="entry name" value="CobW-like, C-terminal domain"/>
    <property type="match status" value="1"/>
</dbReference>
<dbReference type="RefSeq" id="WP_275117401.1">
    <property type="nucleotide sequence ID" value="NZ_JAOTPO010000003.1"/>
</dbReference>
<sequence>MKQTEIYILSGFLGSGKTTLLRKLLQHEKETARNVGVVMNEIGKVSIDSTAVSEDLPLRELLDGCVCCTIIDQFEDQLAQLLEEHQLDAIYIETTGAAHPLEVFDACMSPSVAAKIQMKGIITVVDLRLWMQRHSLDPNVEHLIIEQVKHADLLLLNKSDLLLQESDQGSVLYSIQGLNSKALAILTSNADINPAMVTGLSLNEKDEKSSVTIDKLALQTYVHTFNYPVHHERFEHFISTLPASTYRVKGFIRFKESNLLYSFQYTNGQPILLPDLSDHPTTIVFIGSHLNKEDLKEALDLL</sequence>
<dbReference type="InterPro" id="IPR036627">
    <property type="entry name" value="CobW-likC_sf"/>
</dbReference>
<dbReference type="SUPFAM" id="SSF90002">
    <property type="entry name" value="Hypothetical protein YjiA, C-terminal domain"/>
    <property type="match status" value="1"/>
</dbReference>
<keyword evidence="8" id="KW-1185">Reference proteome</keyword>
<accession>A0ABT5VBE0</accession>
<reference evidence="7" key="1">
    <citation type="submission" date="2024-05" db="EMBL/GenBank/DDBJ databases">
        <title>Alkalihalobacillus sp. strain MEB203 novel alkaliphilic bacterium from Lonar Lake, India.</title>
        <authorList>
            <person name="Joshi A."/>
            <person name="Thite S."/>
            <person name="Mengade P."/>
        </authorList>
    </citation>
    <scope>NUCLEOTIDE SEQUENCE</scope>
    <source>
        <strain evidence="7">MEB 203</strain>
    </source>
</reference>
<keyword evidence="1" id="KW-0547">Nucleotide-binding</keyword>